<name>A0A2N3Q1K3_9PROT</name>
<dbReference type="GO" id="GO:0043190">
    <property type="term" value="C:ATP-binding cassette (ABC) transporter complex"/>
    <property type="evidence" value="ECO:0007669"/>
    <property type="project" value="InterPro"/>
</dbReference>
<feature type="transmembrane region" description="Helical" evidence="9">
    <location>
        <begin position="42"/>
        <end position="63"/>
    </location>
</feature>
<feature type="domain" description="ABC transmembrane type-1" evidence="10">
    <location>
        <begin position="36"/>
        <end position="230"/>
    </location>
</feature>
<comment type="subcellular location">
    <subcellularLocation>
        <location evidence="1">Cell inner membrane</location>
        <topology evidence="1">Multi-pass membrane protein</topology>
    </subcellularLocation>
    <subcellularLocation>
        <location evidence="9">Cell membrane</location>
        <topology evidence="9">Multi-pass membrane protein</topology>
    </subcellularLocation>
</comment>
<dbReference type="PANTHER" id="PTHR30614">
    <property type="entry name" value="MEMBRANE COMPONENT OF AMINO ACID ABC TRANSPORTER"/>
    <property type="match status" value="1"/>
</dbReference>
<gene>
    <name evidence="11" type="ORF">CWS72_01460</name>
</gene>
<keyword evidence="12" id="KW-1185">Reference proteome</keyword>
<sequence length="248" mass="26917">MPDAILSQLIGAAKQAGFNYAFINDGYESGIWAEGLLTTLEIAGLTIPISLLVGVLLSAAITSRRNWLALPARSFIELTRNTPTLIQLYCAFLVLNMLISNALQGAEHNPLTPFAWVVGVLALHIGAFHAEAFRAGIEAVPGVTTEAALSLGFSQRAIFWRITLPLAFRFSLPSLVNNLVNLLKLTTLGSAIAVGEVTYASIMIWTQHDNVLELMILLLLFFSALAYGLARAGHWLENRLRIPGYDVG</sequence>
<reference evidence="12" key="1">
    <citation type="submission" date="2017-12" db="EMBL/GenBank/DDBJ databases">
        <title>Draft genome sequence of Telmatospirillum siberiense 26-4b1T, an acidotolerant peatland alphaproteobacterium potentially involved in sulfur cycling.</title>
        <authorList>
            <person name="Hausmann B."/>
            <person name="Pjevac P."/>
            <person name="Schreck K."/>
            <person name="Herbold C.W."/>
            <person name="Daims H."/>
            <person name="Wagner M."/>
            <person name="Pester M."/>
            <person name="Loy A."/>
        </authorList>
    </citation>
    <scope>NUCLEOTIDE SEQUENCE [LARGE SCALE GENOMIC DNA]</scope>
    <source>
        <strain evidence="12">26-4b1</strain>
    </source>
</reference>
<keyword evidence="3 9" id="KW-0813">Transport</keyword>
<dbReference type="Pfam" id="PF00528">
    <property type="entry name" value="BPD_transp_1"/>
    <property type="match status" value="1"/>
</dbReference>
<dbReference type="OrthoDB" id="9808674at2"/>
<feature type="transmembrane region" description="Helical" evidence="9">
    <location>
        <begin position="211"/>
        <end position="230"/>
    </location>
</feature>
<evidence type="ECO:0000256" key="3">
    <source>
        <dbReference type="ARBA" id="ARBA00022448"/>
    </source>
</evidence>
<comment type="similarity">
    <text evidence="2">Belongs to the binding-protein-dependent transport system permease family. HisMQ subfamily.</text>
</comment>
<dbReference type="RefSeq" id="WP_101248770.1">
    <property type="nucleotide sequence ID" value="NZ_PIUM01000001.1"/>
</dbReference>
<keyword evidence="4" id="KW-1003">Cell membrane</keyword>
<keyword evidence="7 9" id="KW-1133">Transmembrane helix</keyword>
<dbReference type="NCBIfam" id="TIGR01726">
    <property type="entry name" value="HEQRo_perm_3TM"/>
    <property type="match status" value="1"/>
</dbReference>
<evidence type="ECO:0000256" key="7">
    <source>
        <dbReference type="ARBA" id="ARBA00022989"/>
    </source>
</evidence>
<evidence type="ECO:0000259" key="10">
    <source>
        <dbReference type="PROSITE" id="PS50928"/>
    </source>
</evidence>
<evidence type="ECO:0000313" key="11">
    <source>
        <dbReference type="EMBL" id="PKU26538.1"/>
    </source>
</evidence>
<dbReference type="EMBL" id="PIUM01000001">
    <property type="protein sequence ID" value="PKU26538.1"/>
    <property type="molecule type" value="Genomic_DNA"/>
</dbReference>
<dbReference type="InterPro" id="IPR010065">
    <property type="entry name" value="AA_ABC_transptr_permease_3TM"/>
</dbReference>
<keyword evidence="5 9" id="KW-0812">Transmembrane</keyword>
<dbReference type="InterPro" id="IPR043429">
    <property type="entry name" value="ArtM/GltK/GlnP/TcyL/YhdX-like"/>
</dbReference>
<dbReference type="Proteomes" id="UP000233293">
    <property type="component" value="Unassembled WGS sequence"/>
</dbReference>
<keyword evidence="6" id="KW-0029">Amino-acid transport</keyword>
<evidence type="ECO:0000256" key="8">
    <source>
        <dbReference type="ARBA" id="ARBA00023136"/>
    </source>
</evidence>
<protein>
    <submittedName>
        <fullName evidence="11">Amino acid ABC transporter</fullName>
    </submittedName>
</protein>
<evidence type="ECO:0000256" key="1">
    <source>
        <dbReference type="ARBA" id="ARBA00004429"/>
    </source>
</evidence>
<comment type="caution">
    <text evidence="11">The sequence shown here is derived from an EMBL/GenBank/DDBJ whole genome shotgun (WGS) entry which is preliminary data.</text>
</comment>
<evidence type="ECO:0000256" key="6">
    <source>
        <dbReference type="ARBA" id="ARBA00022970"/>
    </source>
</evidence>
<evidence type="ECO:0000256" key="5">
    <source>
        <dbReference type="ARBA" id="ARBA00022692"/>
    </source>
</evidence>
<dbReference type="SUPFAM" id="SSF161098">
    <property type="entry name" value="MetI-like"/>
    <property type="match status" value="1"/>
</dbReference>
<dbReference type="AlphaFoldDB" id="A0A2N3Q1K3"/>
<evidence type="ECO:0000313" key="12">
    <source>
        <dbReference type="Proteomes" id="UP000233293"/>
    </source>
</evidence>
<evidence type="ECO:0000256" key="9">
    <source>
        <dbReference type="RuleBase" id="RU363032"/>
    </source>
</evidence>
<keyword evidence="8 9" id="KW-0472">Membrane</keyword>
<organism evidence="11 12">
    <name type="scientific">Telmatospirillum siberiense</name>
    <dbReference type="NCBI Taxonomy" id="382514"/>
    <lineage>
        <taxon>Bacteria</taxon>
        <taxon>Pseudomonadati</taxon>
        <taxon>Pseudomonadota</taxon>
        <taxon>Alphaproteobacteria</taxon>
        <taxon>Rhodospirillales</taxon>
        <taxon>Rhodospirillaceae</taxon>
        <taxon>Telmatospirillum</taxon>
    </lineage>
</organism>
<dbReference type="GO" id="GO:0006865">
    <property type="term" value="P:amino acid transport"/>
    <property type="evidence" value="ECO:0007669"/>
    <property type="project" value="UniProtKB-KW"/>
</dbReference>
<dbReference type="GO" id="GO:0022857">
    <property type="term" value="F:transmembrane transporter activity"/>
    <property type="evidence" value="ECO:0007669"/>
    <property type="project" value="InterPro"/>
</dbReference>
<dbReference type="PROSITE" id="PS50928">
    <property type="entry name" value="ABC_TM1"/>
    <property type="match status" value="1"/>
</dbReference>
<dbReference type="InterPro" id="IPR035906">
    <property type="entry name" value="MetI-like_sf"/>
</dbReference>
<evidence type="ECO:0000256" key="2">
    <source>
        <dbReference type="ARBA" id="ARBA00010072"/>
    </source>
</evidence>
<dbReference type="Gene3D" id="1.10.3720.10">
    <property type="entry name" value="MetI-like"/>
    <property type="match status" value="1"/>
</dbReference>
<accession>A0A2N3Q1K3</accession>
<proteinExistence type="inferred from homology"/>
<evidence type="ECO:0000256" key="4">
    <source>
        <dbReference type="ARBA" id="ARBA00022475"/>
    </source>
</evidence>
<dbReference type="PANTHER" id="PTHR30614:SF0">
    <property type="entry name" value="L-CYSTINE TRANSPORT SYSTEM PERMEASE PROTEIN TCYL"/>
    <property type="match status" value="1"/>
</dbReference>
<dbReference type="CDD" id="cd06261">
    <property type="entry name" value="TM_PBP2"/>
    <property type="match status" value="1"/>
</dbReference>
<dbReference type="InterPro" id="IPR000515">
    <property type="entry name" value="MetI-like"/>
</dbReference>